<dbReference type="RefSeq" id="WP_135182666.1">
    <property type="nucleotide sequence ID" value="NZ_JADGKZ010000018.1"/>
</dbReference>
<reference evidence="1 2" key="1">
    <citation type="submission" date="2019-03" db="EMBL/GenBank/DDBJ databases">
        <title>Diversity of the mouse oral microbiome.</title>
        <authorList>
            <person name="Joseph S."/>
            <person name="Aduse-Opoku J."/>
            <person name="Curtis M."/>
            <person name="Wade W."/>
            <person name="Hashim A."/>
        </authorList>
    </citation>
    <scope>NUCLEOTIDE SEQUENCE [LARGE SCALE GENOMIC DNA]</scope>
    <source>
        <strain evidence="1 2">WM131</strain>
    </source>
</reference>
<dbReference type="EMBL" id="SPPD01000018">
    <property type="protein sequence ID" value="TFU96994.1"/>
    <property type="molecule type" value="Genomic_DNA"/>
</dbReference>
<dbReference type="Proteomes" id="UP000297253">
    <property type="component" value="Unassembled WGS sequence"/>
</dbReference>
<gene>
    <name evidence="1" type="ORF">E4T82_09930</name>
</gene>
<evidence type="ECO:0000313" key="2">
    <source>
        <dbReference type="Proteomes" id="UP000297253"/>
    </source>
</evidence>
<name>A0A4Y9JAP3_9STRE</name>
<dbReference type="OrthoDB" id="2218681at2"/>
<comment type="caution">
    <text evidence="1">The sequence shown here is derived from an EMBL/GenBank/DDBJ whole genome shotgun (WGS) entry which is preliminary data.</text>
</comment>
<evidence type="ECO:0000313" key="1">
    <source>
        <dbReference type="EMBL" id="TFU96994.1"/>
    </source>
</evidence>
<protein>
    <submittedName>
        <fullName evidence="1">Uncharacterized protein</fullName>
    </submittedName>
</protein>
<accession>A0A4Y9JAP3</accession>
<organism evidence="1 2">
    <name type="scientific">Streptococcus cuniculi</name>
    <dbReference type="NCBI Taxonomy" id="1432788"/>
    <lineage>
        <taxon>Bacteria</taxon>
        <taxon>Bacillati</taxon>
        <taxon>Bacillota</taxon>
        <taxon>Bacilli</taxon>
        <taxon>Lactobacillales</taxon>
        <taxon>Streptococcaceae</taxon>
        <taxon>Streptococcus</taxon>
    </lineage>
</organism>
<dbReference type="AlphaFoldDB" id="A0A4Y9JAP3"/>
<sequence>MKGQGTNSHQYTNHLSGWLGDITLGNISLNNPDYKADLDAVNIVALMKQNNSDYATASTQYYDGIAAGRYNRADLFVKNNGGLSNIKQTIYGTVGIKANSDGDALIQLRTKNPVAYNFIGHLVRHKSDYSE</sequence>
<proteinExistence type="predicted"/>